<organism evidence="1 2">
    <name type="scientific">Panagrolaimus sp. JU765</name>
    <dbReference type="NCBI Taxonomy" id="591449"/>
    <lineage>
        <taxon>Eukaryota</taxon>
        <taxon>Metazoa</taxon>
        <taxon>Ecdysozoa</taxon>
        <taxon>Nematoda</taxon>
        <taxon>Chromadorea</taxon>
        <taxon>Rhabditida</taxon>
        <taxon>Tylenchina</taxon>
        <taxon>Panagrolaimomorpha</taxon>
        <taxon>Panagrolaimoidea</taxon>
        <taxon>Panagrolaimidae</taxon>
        <taxon>Panagrolaimus</taxon>
    </lineage>
</organism>
<accession>A0AC34RGE4</accession>
<proteinExistence type="predicted"/>
<sequence length="190" mass="21778">MLLALIILFLTSTNGQNPVKKSFSCDEPVEYFGDYAYLSSPNYPQNIDAENRENCVFNFTQPGNYVFVFTNGNICDATLVLDGKINQVDLDEMDSYRGTTFAMFLNQSTTLSDCDWQAFQAVIYNFTDDSIVPRIPLSELFRTNLAIVMTLDLPKKWLFMNDIPTKIELMFYSEYTEVMYGIQTNICNLT</sequence>
<dbReference type="WBParaSite" id="JU765_v2.g6451.t1">
    <property type="protein sequence ID" value="JU765_v2.g6451.t1"/>
    <property type="gene ID" value="JU765_v2.g6451"/>
</dbReference>
<evidence type="ECO:0000313" key="1">
    <source>
        <dbReference type="Proteomes" id="UP000887576"/>
    </source>
</evidence>
<dbReference type="Proteomes" id="UP000887576">
    <property type="component" value="Unplaced"/>
</dbReference>
<reference evidence="2" key="1">
    <citation type="submission" date="2022-11" db="UniProtKB">
        <authorList>
            <consortium name="WormBaseParasite"/>
        </authorList>
    </citation>
    <scope>IDENTIFICATION</scope>
</reference>
<evidence type="ECO:0000313" key="2">
    <source>
        <dbReference type="WBParaSite" id="JU765_v2.g6451.t1"/>
    </source>
</evidence>
<protein>
    <submittedName>
        <fullName evidence="2">CUB domain-containing protein</fullName>
    </submittedName>
</protein>
<name>A0AC34RGE4_9BILA</name>